<dbReference type="RefSeq" id="WP_285455965.1">
    <property type="nucleotide sequence ID" value="NZ_CP127173.1"/>
</dbReference>
<keyword evidence="2" id="KW-1185">Reference proteome</keyword>
<organism evidence="1 2">
    <name type="scientific">Amycolatopsis nalaikhensis</name>
    <dbReference type="NCBI Taxonomy" id="715472"/>
    <lineage>
        <taxon>Bacteria</taxon>
        <taxon>Bacillati</taxon>
        <taxon>Actinomycetota</taxon>
        <taxon>Actinomycetes</taxon>
        <taxon>Pseudonocardiales</taxon>
        <taxon>Pseudonocardiaceae</taxon>
        <taxon>Amycolatopsis</taxon>
    </lineage>
</organism>
<dbReference type="Gene3D" id="1.25.10.10">
    <property type="entry name" value="Leucine-rich Repeat Variant"/>
    <property type="match status" value="1"/>
</dbReference>
<evidence type="ECO:0000313" key="2">
    <source>
        <dbReference type="Proteomes" id="UP001227101"/>
    </source>
</evidence>
<reference evidence="1 2" key="1">
    <citation type="submission" date="2023-06" db="EMBL/GenBank/DDBJ databases">
        <authorList>
            <person name="Oyuntsetseg B."/>
            <person name="Kim S.B."/>
        </authorList>
    </citation>
    <scope>NUCLEOTIDE SEQUENCE [LARGE SCALE GENOMIC DNA]</scope>
    <source>
        <strain evidence="1 2">2-2</strain>
    </source>
</reference>
<protein>
    <submittedName>
        <fullName evidence="1">HEAT repeat domain-containing protein</fullName>
    </submittedName>
</protein>
<name>A0ABY8XSG9_9PSEU</name>
<evidence type="ECO:0000313" key="1">
    <source>
        <dbReference type="EMBL" id="WIV58577.1"/>
    </source>
</evidence>
<gene>
    <name evidence="1" type="ORF">QP939_08070</name>
</gene>
<sequence length="426" mass="46807">MFETEQPDLDALAAGDPRRWAEFDVAVRRAWWVSWDMRLGRRPSRDVLAVAACHANGHLREAAVLELAVRDDPEVVPLLLVRCVDWVRPIRDLARPLVLSKLDKPTLRAMLPLIGVLRRRQVDDWMTALFREALPHALEAALALEDRESRRWAHREALGLLPRERLLDIATRDRDLVVRTLCGTALLDRGECVEELLAAGAPKVRMRALTLVDRAGECLADRSAAVRSMAQALVLKAGGDPAARYRAMAVSPASIAGLGETGTAADAGRLEQALTHERPRVRATAVRGLRRIAPESAAVRPLLTDPSPAVTRQVVAFLRGKPVDSTALRALLAADQPLHTRRAAAALLRDRDVWTRLHTDLALLRDDDLADSAHRDLHTWLAQSAGIYSTPSPELAAEIEALLVRVPEGLARRIRFTLGRPAAAGG</sequence>
<proteinExistence type="predicted"/>
<dbReference type="Proteomes" id="UP001227101">
    <property type="component" value="Chromosome"/>
</dbReference>
<accession>A0ABY8XSG9</accession>
<dbReference type="Pfam" id="PF13646">
    <property type="entry name" value="HEAT_2"/>
    <property type="match status" value="1"/>
</dbReference>
<dbReference type="EMBL" id="CP127173">
    <property type="protein sequence ID" value="WIV58577.1"/>
    <property type="molecule type" value="Genomic_DNA"/>
</dbReference>
<dbReference type="InterPro" id="IPR011989">
    <property type="entry name" value="ARM-like"/>
</dbReference>